<feature type="transmembrane region" description="Helical" evidence="2">
    <location>
        <begin position="60"/>
        <end position="80"/>
    </location>
</feature>
<keyword evidence="2" id="KW-0812">Transmembrane</keyword>
<feature type="region of interest" description="Disordered" evidence="1">
    <location>
        <begin position="89"/>
        <end position="121"/>
    </location>
</feature>
<proteinExistence type="predicted"/>
<evidence type="ECO:0000313" key="4">
    <source>
        <dbReference type="Proteomes" id="UP001604277"/>
    </source>
</evidence>
<dbReference type="Proteomes" id="UP001604277">
    <property type="component" value="Unassembled WGS sequence"/>
</dbReference>
<dbReference type="EMBL" id="JBFOLJ010000012">
    <property type="protein sequence ID" value="KAL2489119.1"/>
    <property type="molecule type" value="Genomic_DNA"/>
</dbReference>
<evidence type="ECO:0000256" key="2">
    <source>
        <dbReference type="SAM" id="Phobius"/>
    </source>
</evidence>
<evidence type="ECO:0000256" key="1">
    <source>
        <dbReference type="SAM" id="MobiDB-lite"/>
    </source>
</evidence>
<protein>
    <submittedName>
        <fullName evidence="3">Uncharacterized protein</fullName>
    </submittedName>
</protein>
<keyword evidence="2" id="KW-1133">Transmembrane helix</keyword>
<keyword evidence="4" id="KW-1185">Reference proteome</keyword>
<gene>
    <name evidence="3" type="ORF">Fot_42411</name>
</gene>
<reference evidence="4" key="1">
    <citation type="submission" date="2024-07" db="EMBL/GenBank/DDBJ databases">
        <title>Two chromosome-level genome assemblies of Korean endemic species Abeliophyllum distichum and Forsythia ovata (Oleaceae).</title>
        <authorList>
            <person name="Jang H."/>
        </authorList>
    </citation>
    <scope>NUCLEOTIDE SEQUENCE [LARGE SCALE GENOMIC DNA]</scope>
</reference>
<comment type="caution">
    <text evidence="3">The sequence shown here is derived from an EMBL/GenBank/DDBJ whole genome shotgun (WGS) entry which is preliminary data.</text>
</comment>
<sequence length="121" mass="13355">MGLGSLSAYPILGVGYSDSLSRHGTRLSFSLSHPGTRLFLQPLPTWDSALFQPLPSWDSAFLRASSGMGLVFLLCCLLSVTGERVRFEASVSSESRRPNGRQYHKDDEGNKWIEIPARSQP</sequence>
<name>A0ABD1RM35_9LAMI</name>
<dbReference type="AlphaFoldDB" id="A0ABD1RM35"/>
<organism evidence="3 4">
    <name type="scientific">Forsythia ovata</name>
    <dbReference type="NCBI Taxonomy" id="205694"/>
    <lineage>
        <taxon>Eukaryota</taxon>
        <taxon>Viridiplantae</taxon>
        <taxon>Streptophyta</taxon>
        <taxon>Embryophyta</taxon>
        <taxon>Tracheophyta</taxon>
        <taxon>Spermatophyta</taxon>
        <taxon>Magnoliopsida</taxon>
        <taxon>eudicotyledons</taxon>
        <taxon>Gunneridae</taxon>
        <taxon>Pentapetalae</taxon>
        <taxon>asterids</taxon>
        <taxon>lamiids</taxon>
        <taxon>Lamiales</taxon>
        <taxon>Oleaceae</taxon>
        <taxon>Forsythieae</taxon>
        <taxon>Forsythia</taxon>
    </lineage>
</organism>
<evidence type="ECO:0000313" key="3">
    <source>
        <dbReference type="EMBL" id="KAL2489119.1"/>
    </source>
</evidence>
<keyword evidence="2" id="KW-0472">Membrane</keyword>
<accession>A0ABD1RM35</accession>